<dbReference type="OrthoDB" id="9811121at2"/>
<dbReference type="InterPro" id="IPR016181">
    <property type="entry name" value="Acyl_CoA_acyltransferase"/>
</dbReference>
<feature type="domain" description="N-acetyltransferase" evidence="1">
    <location>
        <begin position="5"/>
        <end position="208"/>
    </location>
</feature>
<dbReference type="PROSITE" id="PS51186">
    <property type="entry name" value="GNAT"/>
    <property type="match status" value="1"/>
</dbReference>
<name>A0A068NZ34_FIMGI</name>
<sequence>MSESVWIREMRFEDVAGVVALQRLAFPPPFSEDLHWDPKHLVRHIELFPEGQFVADCAGEVVGSCSNAIIAEHAWNAHGNWYQTVGGPSLRGFDPLGTTLYGLDIAIHPQHRRVGLGRRFYNARFDLIRARRLARYGTGVRMPDYRAYAGAHPDVDIHEYARRVVAGEATDRTLTPLLRYGLTFLGVSENYMQDPESGNAGALLEWRP</sequence>
<dbReference type="Proteomes" id="UP000027982">
    <property type="component" value="Chromosome"/>
</dbReference>
<reference evidence="2 3" key="1">
    <citation type="journal article" date="2014" name="PLoS ONE">
        <title>The first complete genome sequence of the class fimbriimonadia in the phylum armatimonadetes.</title>
        <authorList>
            <person name="Hu Z.Y."/>
            <person name="Wang Y.Z."/>
            <person name="Im W.T."/>
            <person name="Wang S.Y."/>
            <person name="Zhao G.P."/>
            <person name="Zheng H.J."/>
            <person name="Quan Z.X."/>
        </authorList>
    </citation>
    <scope>NUCLEOTIDE SEQUENCE [LARGE SCALE GENOMIC DNA]</scope>
    <source>
        <strain evidence="2">Gsoil 348</strain>
    </source>
</reference>
<accession>A0A068NZ34</accession>
<dbReference type="AlphaFoldDB" id="A0A068NZ34"/>
<dbReference type="eggNOG" id="COG0456">
    <property type="taxonomic scope" value="Bacteria"/>
</dbReference>
<organism evidence="2 3">
    <name type="scientific">Fimbriimonas ginsengisoli Gsoil 348</name>
    <dbReference type="NCBI Taxonomy" id="661478"/>
    <lineage>
        <taxon>Bacteria</taxon>
        <taxon>Bacillati</taxon>
        <taxon>Armatimonadota</taxon>
        <taxon>Fimbriimonadia</taxon>
        <taxon>Fimbriimonadales</taxon>
        <taxon>Fimbriimonadaceae</taxon>
        <taxon>Fimbriimonas</taxon>
    </lineage>
</organism>
<dbReference type="InterPro" id="IPR000182">
    <property type="entry name" value="GNAT_dom"/>
</dbReference>
<keyword evidence="2" id="KW-0808">Transferase</keyword>
<dbReference type="KEGG" id="fgi:OP10G_4511"/>
<dbReference type="CDD" id="cd04301">
    <property type="entry name" value="NAT_SF"/>
    <property type="match status" value="1"/>
</dbReference>
<dbReference type="Pfam" id="PF00583">
    <property type="entry name" value="Acetyltransf_1"/>
    <property type="match status" value="1"/>
</dbReference>
<proteinExistence type="predicted"/>
<dbReference type="STRING" id="661478.OP10G_4511"/>
<evidence type="ECO:0000259" key="1">
    <source>
        <dbReference type="PROSITE" id="PS51186"/>
    </source>
</evidence>
<protein>
    <submittedName>
        <fullName evidence="2">GCN5-related N-acetyltransferase</fullName>
    </submittedName>
</protein>
<dbReference type="GO" id="GO:0016747">
    <property type="term" value="F:acyltransferase activity, transferring groups other than amino-acyl groups"/>
    <property type="evidence" value="ECO:0007669"/>
    <property type="project" value="InterPro"/>
</dbReference>
<gene>
    <name evidence="2" type="ORF">OP10G_4511</name>
</gene>
<evidence type="ECO:0000313" key="3">
    <source>
        <dbReference type="Proteomes" id="UP000027982"/>
    </source>
</evidence>
<keyword evidence="3" id="KW-1185">Reference proteome</keyword>
<evidence type="ECO:0000313" key="2">
    <source>
        <dbReference type="EMBL" id="AIE87879.1"/>
    </source>
</evidence>
<dbReference type="Gene3D" id="3.40.630.30">
    <property type="match status" value="1"/>
</dbReference>
<dbReference type="EMBL" id="CP007139">
    <property type="protein sequence ID" value="AIE87879.1"/>
    <property type="molecule type" value="Genomic_DNA"/>
</dbReference>
<dbReference type="RefSeq" id="WP_025228243.1">
    <property type="nucleotide sequence ID" value="NZ_CP007139.1"/>
</dbReference>
<dbReference type="SUPFAM" id="SSF55729">
    <property type="entry name" value="Acyl-CoA N-acyltransferases (Nat)"/>
    <property type="match status" value="1"/>
</dbReference>
<dbReference type="HOGENOM" id="CLU_093119_1_0_0"/>